<evidence type="ECO:0000259" key="4">
    <source>
        <dbReference type="PROSITE" id="PS01124"/>
    </source>
</evidence>
<organism evidence="5 6">
    <name type="scientific">Paracoccus haeundaensis</name>
    <dbReference type="NCBI Taxonomy" id="225362"/>
    <lineage>
        <taxon>Bacteria</taxon>
        <taxon>Pseudomonadati</taxon>
        <taxon>Pseudomonadota</taxon>
        <taxon>Alphaproteobacteria</taxon>
        <taxon>Rhodobacterales</taxon>
        <taxon>Paracoccaceae</taxon>
        <taxon>Paracoccus</taxon>
    </lineage>
</organism>
<gene>
    <name evidence="5" type="ORF">FHD67_00405</name>
</gene>
<dbReference type="InterPro" id="IPR009057">
    <property type="entry name" value="Homeodomain-like_sf"/>
</dbReference>
<dbReference type="Pfam" id="PF12833">
    <property type="entry name" value="HTH_18"/>
    <property type="match status" value="1"/>
</dbReference>
<keyword evidence="1" id="KW-0805">Transcription regulation</keyword>
<keyword evidence="2" id="KW-0238">DNA-binding</keyword>
<dbReference type="GO" id="GO:0043565">
    <property type="term" value="F:sequence-specific DNA binding"/>
    <property type="evidence" value="ECO:0007669"/>
    <property type="project" value="InterPro"/>
</dbReference>
<dbReference type="SMART" id="SM00342">
    <property type="entry name" value="HTH_ARAC"/>
    <property type="match status" value="1"/>
</dbReference>
<evidence type="ECO:0000313" key="5">
    <source>
        <dbReference type="EMBL" id="TNH41212.1"/>
    </source>
</evidence>
<keyword evidence="3" id="KW-0804">Transcription</keyword>
<dbReference type="InterPro" id="IPR050204">
    <property type="entry name" value="AraC_XylS_family_regulators"/>
</dbReference>
<proteinExistence type="predicted"/>
<dbReference type="SUPFAM" id="SSF46689">
    <property type="entry name" value="Homeodomain-like"/>
    <property type="match status" value="1"/>
</dbReference>
<dbReference type="PROSITE" id="PS00041">
    <property type="entry name" value="HTH_ARAC_FAMILY_1"/>
    <property type="match status" value="1"/>
</dbReference>
<keyword evidence="6" id="KW-1185">Reference proteome</keyword>
<accession>A0A5C4RBD1</accession>
<dbReference type="SUPFAM" id="SSF51182">
    <property type="entry name" value="RmlC-like cupins"/>
    <property type="match status" value="1"/>
</dbReference>
<dbReference type="InterPro" id="IPR011051">
    <property type="entry name" value="RmlC_Cupin_sf"/>
</dbReference>
<evidence type="ECO:0000313" key="6">
    <source>
        <dbReference type="Proteomes" id="UP000304880"/>
    </source>
</evidence>
<dbReference type="PROSITE" id="PS01124">
    <property type="entry name" value="HTH_ARAC_FAMILY_2"/>
    <property type="match status" value="1"/>
</dbReference>
<evidence type="ECO:0000256" key="1">
    <source>
        <dbReference type="ARBA" id="ARBA00023015"/>
    </source>
</evidence>
<protein>
    <submittedName>
        <fullName evidence="5">Helix-turn-helix domain-containing protein</fullName>
    </submittedName>
</protein>
<evidence type="ECO:0000256" key="3">
    <source>
        <dbReference type="ARBA" id="ARBA00023163"/>
    </source>
</evidence>
<evidence type="ECO:0000256" key="2">
    <source>
        <dbReference type="ARBA" id="ARBA00023125"/>
    </source>
</evidence>
<reference evidence="5 6" key="1">
    <citation type="submission" date="2019-06" db="EMBL/GenBank/DDBJ databases">
        <authorList>
            <person name="Li J."/>
        </authorList>
    </citation>
    <scope>NUCLEOTIDE SEQUENCE [LARGE SCALE GENOMIC DNA]</scope>
    <source>
        <strain evidence="5 6">CGMCC 1.8012</strain>
    </source>
</reference>
<sequence length="353" mass="38119">MWEGVMSVWDRSDWTKGFPFTPTRLAPLGRGIRGQGGQIDVNGPHLQTEGTAPMPMQRARAADRVAVPQALSVRVAPASHRFGPRQASLRLLPAGAFTWGGRAVPVQPRTRPDHVLIWVSDGRMRIDFPRSGGILAAGDVRFVPAGTAFAARPLDGAEGQVLLIAPELTAQVDPPLPRSVVAGCAGSGAALLSATLAELMAEAARSPDHRTLGCYLNMLSLRLSRLDPPRDHRTDPGAVHTDRPLVDRFLALAAVEMGSCRTLADLAQDLGTTLTHLDHACIEARGHRAIDLLHELRVDRAAELLRHTDRPVPRLAQDLGYASHAHFTRAFAAATGRTPEAYRSQMRNAPPQD</sequence>
<dbReference type="InterPro" id="IPR018062">
    <property type="entry name" value="HTH_AraC-typ_CS"/>
</dbReference>
<feature type="domain" description="HTH araC/xylS-type" evidence="4">
    <location>
        <begin position="247"/>
        <end position="345"/>
    </location>
</feature>
<name>A0A5C4RBD1_9RHOB</name>
<dbReference type="GO" id="GO:0003700">
    <property type="term" value="F:DNA-binding transcription factor activity"/>
    <property type="evidence" value="ECO:0007669"/>
    <property type="project" value="InterPro"/>
</dbReference>
<comment type="caution">
    <text evidence="5">The sequence shown here is derived from an EMBL/GenBank/DDBJ whole genome shotgun (WGS) entry which is preliminary data.</text>
</comment>
<dbReference type="PANTHER" id="PTHR46796">
    <property type="entry name" value="HTH-TYPE TRANSCRIPTIONAL ACTIVATOR RHAS-RELATED"/>
    <property type="match status" value="1"/>
</dbReference>
<dbReference type="Gene3D" id="1.10.10.60">
    <property type="entry name" value="Homeodomain-like"/>
    <property type="match status" value="1"/>
</dbReference>
<dbReference type="AlphaFoldDB" id="A0A5C4RBD1"/>
<dbReference type="InterPro" id="IPR018060">
    <property type="entry name" value="HTH_AraC"/>
</dbReference>
<dbReference type="EMBL" id="VDDC01000001">
    <property type="protein sequence ID" value="TNH41212.1"/>
    <property type="molecule type" value="Genomic_DNA"/>
</dbReference>
<dbReference type="Proteomes" id="UP000304880">
    <property type="component" value="Unassembled WGS sequence"/>
</dbReference>